<dbReference type="EMBL" id="MBEV02000003">
    <property type="protein sequence ID" value="MUP04749.1"/>
    <property type="molecule type" value="Genomic_DNA"/>
</dbReference>
<gene>
    <name evidence="1" type="ORF">BBI04_007970</name>
</gene>
<evidence type="ECO:0000313" key="1">
    <source>
        <dbReference type="EMBL" id="MUP04749.1"/>
    </source>
</evidence>
<protein>
    <submittedName>
        <fullName evidence="1">Uncharacterized protein</fullName>
    </submittedName>
</protein>
<accession>A0ABD6GCJ9</accession>
<name>A0ABD6GCJ9_AGRVI</name>
<organism evidence="1 2">
    <name type="scientific">Agrobacterium vitis</name>
    <name type="common">Rhizobium vitis</name>
    <dbReference type="NCBI Taxonomy" id="373"/>
    <lineage>
        <taxon>Bacteria</taxon>
        <taxon>Pseudomonadati</taxon>
        <taxon>Pseudomonadota</taxon>
        <taxon>Alphaproteobacteria</taxon>
        <taxon>Hyphomicrobiales</taxon>
        <taxon>Rhizobiaceae</taxon>
        <taxon>Rhizobium/Agrobacterium group</taxon>
        <taxon>Agrobacterium</taxon>
    </lineage>
</organism>
<evidence type="ECO:0000313" key="2">
    <source>
        <dbReference type="Proteomes" id="UP000175993"/>
    </source>
</evidence>
<proteinExistence type="predicted"/>
<dbReference type="Proteomes" id="UP000175993">
    <property type="component" value="Unassembled WGS sequence"/>
</dbReference>
<dbReference type="RefSeq" id="WP_070164994.1">
    <property type="nucleotide sequence ID" value="NZ_CP118259.1"/>
</dbReference>
<reference evidence="1 2" key="1">
    <citation type="submission" date="2019-11" db="EMBL/GenBank/DDBJ databases">
        <title>Whole-genome sequencing of Allorhizobium vitis.</title>
        <authorList>
            <person name="Gan H.M."/>
            <person name="Savka M.A."/>
        </authorList>
    </citation>
    <scope>NUCLEOTIDE SEQUENCE [LARGE SCALE GENOMIC DNA]</scope>
    <source>
        <strain evidence="1 2">AB4</strain>
    </source>
</reference>
<comment type="caution">
    <text evidence="1">The sequence shown here is derived from an EMBL/GenBank/DDBJ whole genome shotgun (WGS) entry which is preliminary data.</text>
</comment>
<dbReference type="AlphaFoldDB" id="A0ABD6GCJ9"/>
<sequence>MNAPDFNQHRFAPLLIAAAIIYLGPVSISVANGITTAQALAVCRSTSVEEATQKGDQLGWPRMPEDKNWKSSYESYNKVTVDVVGWWDEEAGSRLSFWVATGVNPGRACGYSLTNNDSLLADLRAELGKPENEDHNEISDTAYWQRPGAEIYFTKVGSSSSFTMGDK</sequence>